<reference evidence="3 4" key="1">
    <citation type="submission" date="2020-10" db="EMBL/GenBank/DDBJ databases">
        <title>The Coptis chinensis genome and diversification of protoberbering-type alkaloids.</title>
        <authorList>
            <person name="Wang B."/>
            <person name="Shu S."/>
            <person name="Song C."/>
            <person name="Liu Y."/>
        </authorList>
    </citation>
    <scope>NUCLEOTIDE SEQUENCE [LARGE SCALE GENOMIC DNA]</scope>
    <source>
        <strain evidence="3">HL-2020</strain>
        <tissue evidence="3">Leaf</tissue>
    </source>
</reference>
<dbReference type="InterPro" id="IPR051616">
    <property type="entry name" value="Cul2-RING_E3_ligase_SR"/>
</dbReference>
<dbReference type="InterPro" id="IPR019734">
    <property type="entry name" value="TPR_rpt"/>
</dbReference>
<evidence type="ECO:0000256" key="2">
    <source>
        <dbReference type="SAM" id="MobiDB-lite"/>
    </source>
</evidence>
<keyword evidence="1" id="KW-0802">TPR repeat</keyword>
<protein>
    <submittedName>
        <fullName evidence="3">Uncharacterized protein</fullName>
    </submittedName>
</protein>
<dbReference type="InterPro" id="IPR011990">
    <property type="entry name" value="TPR-like_helical_dom_sf"/>
</dbReference>
<dbReference type="PROSITE" id="PS50005">
    <property type="entry name" value="TPR"/>
    <property type="match status" value="1"/>
</dbReference>
<feature type="repeat" description="TPR" evidence="1">
    <location>
        <begin position="301"/>
        <end position="334"/>
    </location>
</feature>
<dbReference type="SUPFAM" id="SSF48452">
    <property type="entry name" value="TPR-like"/>
    <property type="match status" value="1"/>
</dbReference>
<accession>A0A835M919</accession>
<dbReference type="Proteomes" id="UP000631114">
    <property type="component" value="Unassembled WGS sequence"/>
</dbReference>
<evidence type="ECO:0000313" key="3">
    <source>
        <dbReference type="EMBL" id="KAF9620917.1"/>
    </source>
</evidence>
<dbReference type="EMBL" id="JADFTS010000002">
    <property type="protein sequence ID" value="KAF9620917.1"/>
    <property type="molecule type" value="Genomic_DNA"/>
</dbReference>
<dbReference type="PANTHER" id="PTHR46224">
    <property type="entry name" value="ANKYRIN REPEAT FAMILY PROTEIN"/>
    <property type="match status" value="1"/>
</dbReference>
<feature type="compositionally biased region" description="Basic and acidic residues" evidence="2">
    <location>
        <begin position="476"/>
        <end position="492"/>
    </location>
</feature>
<evidence type="ECO:0000256" key="1">
    <source>
        <dbReference type="PROSITE-ProRule" id="PRU00339"/>
    </source>
</evidence>
<keyword evidence="4" id="KW-1185">Reference proteome</keyword>
<sequence>MDRLEEEVAGLKMNLYAIKEYLDEAFIGIVSHINNIEKRIQLIKEKQKFANDANITDQGASDASPVTLGLMKEAMKRKEKVEYLGDVEIPSYTHCYFHYMDKVPEVVRPFTLDIKESMGDGTGGFIALALALGYCKENWIKIQADLLVELSCFKQEYVKMFSVHGFKNCVENLSKSGTDEFVKMPEAGYLAASKYHIAVVFFSKAKSVTFLPLRLAIPKNGPNVISIGLVENKMLKLKLKTNYPMPEIAKLWFDYHYPTNGDWETYFQPHFDAYKKVVACYHSSCFYSFLNACIRLRPDWPEAYYRKGVAWATLKKFNLAPNAFSEGLRRDPEDKELQIALRNNGLQAAAVTLSELGEYGQAASLLEKLSKEKPSDPDVYRLLGEVKYELKDYEGSAAAYRSSASVSGNQKYDFLDVRQKFREGASVKEDLKVGESIPDDSQADSKGGVKVDESVPDNNQPSSKEEVKVVESVPEDSSHKDSKEEAEHKDNEVVACYQNMSQGDEDEDKSGLVDAHSKSKRGRKRCRGETIVGLTVNKDVSHEDVGLKVATLAPKEMPMIKKNSPVLQIKLAAKPIHNEDKYDADNMNESGEPE</sequence>
<name>A0A835M919_9MAGN</name>
<comment type="caution">
    <text evidence="3">The sequence shown here is derived from an EMBL/GenBank/DDBJ whole genome shotgun (WGS) entry which is preliminary data.</text>
</comment>
<dbReference type="PANTHER" id="PTHR46224:SF6">
    <property type="entry name" value="ANKYRIN REPEAT FAMILY PROTEIN"/>
    <property type="match status" value="1"/>
</dbReference>
<proteinExistence type="predicted"/>
<dbReference type="AlphaFoldDB" id="A0A835M919"/>
<gene>
    <name evidence="3" type="ORF">IFM89_015314</name>
</gene>
<dbReference type="OrthoDB" id="536368at2759"/>
<dbReference type="SMART" id="SM00028">
    <property type="entry name" value="TPR"/>
    <property type="match status" value="3"/>
</dbReference>
<organism evidence="3 4">
    <name type="scientific">Coptis chinensis</name>
    <dbReference type="NCBI Taxonomy" id="261450"/>
    <lineage>
        <taxon>Eukaryota</taxon>
        <taxon>Viridiplantae</taxon>
        <taxon>Streptophyta</taxon>
        <taxon>Embryophyta</taxon>
        <taxon>Tracheophyta</taxon>
        <taxon>Spermatophyta</taxon>
        <taxon>Magnoliopsida</taxon>
        <taxon>Ranunculales</taxon>
        <taxon>Ranunculaceae</taxon>
        <taxon>Coptidoideae</taxon>
        <taxon>Coptis</taxon>
    </lineage>
</organism>
<evidence type="ECO:0000313" key="4">
    <source>
        <dbReference type="Proteomes" id="UP000631114"/>
    </source>
</evidence>
<dbReference type="Pfam" id="PF13432">
    <property type="entry name" value="TPR_16"/>
    <property type="match status" value="1"/>
</dbReference>
<feature type="region of interest" description="Disordered" evidence="2">
    <location>
        <begin position="432"/>
        <end position="525"/>
    </location>
</feature>
<dbReference type="Gene3D" id="1.25.40.10">
    <property type="entry name" value="Tetratricopeptide repeat domain"/>
    <property type="match status" value="2"/>
</dbReference>